<protein>
    <recommendedName>
        <fullName evidence="10">Zn(2)-C6 fungal-type domain-containing protein</fullName>
    </recommendedName>
</protein>
<dbReference type="Pfam" id="PF00172">
    <property type="entry name" value="Zn_clus"/>
    <property type="match status" value="1"/>
</dbReference>
<dbReference type="GO" id="GO:0000981">
    <property type="term" value="F:DNA-binding transcription factor activity, RNA polymerase II-specific"/>
    <property type="evidence" value="ECO:0007669"/>
    <property type="project" value="InterPro"/>
</dbReference>
<reference evidence="11" key="1">
    <citation type="journal article" date="2020" name="Stud. Mycol.">
        <title>101 Dothideomycetes genomes: a test case for predicting lifestyles and emergence of pathogens.</title>
        <authorList>
            <person name="Haridas S."/>
            <person name="Albert R."/>
            <person name="Binder M."/>
            <person name="Bloem J."/>
            <person name="Labutti K."/>
            <person name="Salamov A."/>
            <person name="Andreopoulos B."/>
            <person name="Baker S."/>
            <person name="Barry K."/>
            <person name="Bills G."/>
            <person name="Bluhm B."/>
            <person name="Cannon C."/>
            <person name="Castanera R."/>
            <person name="Culley D."/>
            <person name="Daum C."/>
            <person name="Ezra D."/>
            <person name="Gonzalez J."/>
            <person name="Henrissat B."/>
            <person name="Kuo A."/>
            <person name="Liang C."/>
            <person name="Lipzen A."/>
            <person name="Lutzoni F."/>
            <person name="Magnuson J."/>
            <person name="Mondo S."/>
            <person name="Nolan M."/>
            <person name="Ohm R."/>
            <person name="Pangilinan J."/>
            <person name="Park H.-J."/>
            <person name="Ramirez L."/>
            <person name="Alfaro M."/>
            <person name="Sun H."/>
            <person name="Tritt A."/>
            <person name="Yoshinaga Y."/>
            <person name="Zwiers L.-H."/>
            <person name="Turgeon B."/>
            <person name="Goodwin S."/>
            <person name="Spatafora J."/>
            <person name="Crous P."/>
            <person name="Grigoriev I."/>
        </authorList>
    </citation>
    <scope>NUCLEOTIDE SEQUENCE</scope>
    <source>
        <strain evidence="11">CBS 121167</strain>
    </source>
</reference>
<dbReference type="SMART" id="SM00066">
    <property type="entry name" value="GAL4"/>
    <property type="match status" value="1"/>
</dbReference>
<dbReference type="PANTHER" id="PTHR31313">
    <property type="entry name" value="TY1 ENHANCER ACTIVATOR"/>
    <property type="match status" value="1"/>
</dbReference>
<dbReference type="PROSITE" id="PS00463">
    <property type="entry name" value="ZN2_CY6_FUNGAL_1"/>
    <property type="match status" value="1"/>
</dbReference>
<comment type="subcellular location">
    <subcellularLocation>
        <location evidence="1">Nucleus</location>
    </subcellularLocation>
</comment>
<dbReference type="GO" id="GO:0005634">
    <property type="term" value="C:nucleus"/>
    <property type="evidence" value="ECO:0007669"/>
    <property type="project" value="UniProtKB-SubCell"/>
</dbReference>
<feature type="domain" description="Zn(2)-C6 fungal-type" evidence="10">
    <location>
        <begin position="41"/>
        <end position="71"/>
    </location>
</feature>
<dbReference type="CDD" id="cd00067">
    <property type="entry name" value="GAL4"/>
    <property type="match status" value="1"/>
</dbReference>
<dbReference type="InterPro" id="IPR036864">
    <property type="entry name" value="Zn2-C6_fun-type_DNA-bd_sf"/>
</dbReference>
<dbReference type="Proteomes" id="UP000799438">
    <property type="component" value="Unassembled WGS sequence"/>
</dbReference>
<keyword evidence="4" id="KW-0805">Transcription regulation</keyword>
<dbReference type="Gene3D" id="4.10.240.10">
    <property type="entry name" value="Zn(2)-C6 fungal-type DNA-binding domain"/>
    <property type="match status" value="1"/>
</dbReference>
<evidence type="ECO:0000256" key="2">
    <source>
        <dbReference type="ARBA" id="ARBA00022723"/>
    </source>
</evidence>
<gene>
    <name evidence="11" type="ORF">K452DRAFT_26023</name>
</gene>
<accession>A0A6A6BFI2</accession>
<organism evidence="11 12">
    <name type="scientific">Aplosporella prunicola CBS 121167</name>
    <dbReference type="NCBI Taxonomy" id="1176127"/>
    <lineage>
        <taxon>Eukaryota</taxon>
        <taxon>Fungi</taxon>
        <taxon>Dikarya</taxon>
        <taxon>Ascomycota</taxon>
        <taxon>Pezizomycotina</taxon>
        <taxon>Dothideomycetes</taxon>
        <taxon>Dothideomycetes incertae sedis</taxon>
        <taxon>Botryosphaeriales</taxon>
        <taxon>Aplosporellaceae</taxon>
        <taxon>Aplosporella</taxon>
    </lineage>
</organism>
<feature type="coiled-coil region" evidence="8">
    <location>
        <begin position="73"/>
        <end position="100"/>
    </location>
</feature>
<evidence type="ECO:0000313" key="12">
    <source>
        <dbReference type="Proteomes" id="UP000799438"/>
    </source>
</evidence>
<evidence type="ECO:0000256" key="3">
    <source>
        <dbReference type="ARBA" id="ARBA00022833"/>
    </source>
</evidence>
<feature type="region of interest" description="Disordered" evidence="9">
    <location>
        <begin position="247"/>
        <end position="268"/>
    </location>
</feature>
<dbReference type="SMART" id="SM00906">
    <property type="entry name" value="Fungal_trans"/>
    <property type="match status" value="1"/>
</dbReference>
<dbReference type="InterPro" id="IPR051615">
    <property type="entry name" value="Transcr_Regulatory_Elem"/>
</dbReference>
<proteinExistence type="predicted"/>
<dbReference type="GO" id="GO:0006351">
    <property type="term" value="P:DNA-templated transcription"/>
    <property type="evidence" value="ECO:0007669"/>
    <property type="project" value="InterPro"/>
</dbReference>
<dbReference type="InterPro" id="IPR001138">
    <property type="entry name" value="Zn2Cys6_DnaBD"/>
</dbReference>
<evidence type="ECO:0000256" key="9">
    <source>
        <dbReference type="SAM" id="MobiDB-lite"/>
    </source>
</evidence>
<keyword evidence="6" id="KW-0804">Transcription</keyword>
<dbReference type="SUPFAM" id="SSF57701">
    <property type="entry name" value="Zn2/Cys6 DNA-binding domain"/>
    <property type="match status" value="1"/>
</dbReference>
<evidence type="ECO:0000313" key="11">
    <source>
        <dbReference type="EMBL" id="KAF2142065.1"/>
    </source>
</evidence>
<dbReference type="PANTHER" id="PTHR31313:SF81">
    <property type="entry name" value="TY1 ENHANCER ACTIVATOR"/>
    <property type="match status" value="1"/>
</dbReference>
<sequence>MSKPILPLPSSQAGSHPEPDPTPPAPMKPTYAKRGKITIVACLPCRRRKTKCDGKRPSCSQCLARDGQCQYDMTDEQRRLTFLRESLESLEAEKSAADSLLSMLQRYSEDDAKELLRILRTKADFRAVARQAHSGRLLLNLRPQSSSAINTHASENPKHGPPVLALAQQPALEPRKSQSLAQLVATAPPVELDEIVRRLRLGEEESSVLASAQAGTLLQTLSPCDPTSSPDVETEFSGPEAFGLVKGAESSVPHESSRDPGAEGQLIDQPWTSVTNETELIEHLLALYFTWQHPLTPNFPEELFRADMASGQTKYCSRLLVNAVCAAGCLFSPKSQERHKPDDPHTTGTDFFDEAISLLNQERTSSLPTVAALSILSHFEGNHGRLSSSWHYSGRSSRMALDLNLHLRSDKTASDNLSPTANIEETARTHVFWSCFVSDQISSFTLGRLPMIPTNAITVDLPTGNPKRDEEKWTAHDVEGSKPGARAATFRQLVNLSKIVNSTLQMFFAPSQAMSGSLLLEEYQKYLQWYAKLPSIVSSLSYAVPHILTLHMYYHAAVLLLFRPFLKAELTDSDISPREICRTSANAISDLFAQHRQLYGLVGIFTFQMHCLLTACTIHIINLPSVSATNHLAFACNSFQDLVKQNAWAAGSLNIIKGLVQKWQIVLPTEVENTLYRNQGDVATAFDFSSSGNDQAEAYRPEKRSMSLNPSTQVVPKRRRITSVESREQPSNYFFSPFPNQPPPLLGPIHTSTSGDVEWNDEVSKMSQKVDGLNFFGDDGFDPFMGYQGD</sequence>
<dbReference type="CDD" id="cd12148">
    <property type="entry name" value="fungal_TF_MHR"/>
    <property type="match status" value="1"/>
</dbReference>
<evidence type="ECO:0000259" key="10">
    <source>
        <dbReference type="PROSITE" id="PS50048"/>
    </source>
</evidence>
<keyword evidence="7" id="KW-0539">Nucleus</keyword>
<evidence type="ECO:0000256" key="6">
    <source>
        <dbReference type="ARBA" id="ARBA00023163"/>
    </source>
</evidence>
<dbReference type="OrthoDB" id="2162761at2759"/>
<keyword evidence="12" id="KW-1185">Reference proteome</keyword>
<dbReference type="GeneID" id="54296019"/>
<evidence type="ECO:0000256" key="5">
    <source>
        <dbReference type="ARBA" id="ARBA00023125"/>
    </source>
</evidence>
<name>A0A6A6BFI2_9PEZI</name>
<dbReference type="Pfam" id="PF04082">
    <property type="entry name" value="Fungal_trans"/>
    <property type="match status" value="1"/>
</dbReference>
<keyword evidence="2" id="KW-0479">Metal-binding</keyword>
<keyword evidence="8" id="KW-0175">Coiled coil</keyword>
<keyword evidence="3" id="KW-0862">Zinc</keyword>
<dbReference type="AlphaFoldDB" id="A0A6A6BFI2"/>
<dbReference type="EMBL" id="ML995485">
    <property type="protein sequence ID" value="KAF2142065.1"/>
    <property type="molecule type" value="Genomic_DNA"/>
</dbReference>
<evidence type="ECO:0000256" key="4">
    <source>
        <dbReference type="ARBA" id="ARBA00023015"/>
    </source>
</evidence>
<feature type="region of interest" description="Disordered" evidence="9">
    <location>
        <begin position="1"/>
        <end position="31"/>
    </location>
</feature>
<dbReference type="PROSITE" id="PS50048">
    <property type="entry name" value="ZN2_CY6_FUNGAL_2"/>
    <property type="match status" value="1"/>
</dbReference>
<evidence type="ECO:0000256" key="1">
    <source>
        <dbReference type="ARBA" id="ARBA00004123"/>
    </source>
</evidence>
<dbReference type="RefSeq" id="XP_033397777.1">
    <property type="nucleotide sequence ID" value="XM_033538523.1"/>
</dbReference>
<evidence type="ECO:0000256" key="7">
    <source>
        <dbReference type="ARBA" id="ARBA00023242"/>
    </source>
</evidence>
<keyword evidence="5" id="KW-0238">DNA-binding</keyword>
<dbReference type="GO" id="GO:0003677">
    <property type="term" value="F:DNA binding"/>
    <property type="evidence" value="ECO:0007669"/>
    <property type="project" value="UniProtKB-KW"/>
</dbReference>
<evidence type="ECO:0000256" key="8">
    <source>
        <dbReference type="SAM" id="Coils"/>
    </source>
</evidence>
<dbReference type="InterPro" id="IPR007219">
    <property type="entry name" value="XnlR_reg_dom"/>
</dbReference>
<dbReference type="GO" id="GO:0008270">
    <property type="term" value="F:zinc ion binding"/>
    <property type="evidence" value="ECO:0007669"/>
    <property type="project" value="InterPro"/>
</dbReference>